<dbReference type="InterPro" id="IPR016130">
    <property type="entry name" value="Tyr_Pase_AS"/>
</dbReference>
<dbReference type="InterPro" id="IPR000387">
    <property type="entry name" value="Tyr_Pase_dom"/>
</dbReference>
<reference evidence="4" key="1">
    <citation type="submission" date="2023-01" db="EMBL/GenBank/DDBJ databases">
        <title>Key to firefly adult light organ development and bioluminescence: homeobox transcription factors regulate luciferase expression and transportation to peroxisome.</title>
        <authorList>
            <person name="Fu X."/>
        </authorList>
    </citation>
    <scope>NUCLEOTIDE SEQUENCE [LARGE SCALE GENOMIC DNA]</scope>
</reference>
<proteinExistence type="predicted"/>
<dbReference type="PROSITE" id="PS50056">
    <property type="entry name" value="TYR_PHOSPHATASE_2"/>
    <property type="match status" value="1"/>
</dbReference>
<dbReference type="PANTHER" id="PTHR23339">
    <property type="entry name" value="TYROSINE SPECIFIC PROTEIN PHOSPHATASE AND DUAL SPECIFICITY PROTEIN PHOSPHATASE"/>
    <property type="match status" value="1"/>
</dbReference>
<sequence length="131" mass="14685">MNFTWVINNELAAMDCPESESDITFLTNAGIQHLITLSPETLPSNSCNTTLDRTNIFVEEFEAPSLKQILQFLCICKKCRSQSKPVGVHCRMGRGRTGVMIACYLVRFYEVAPETAVIKLPKMTSFHSHGN</sequence>
<organism evidence="3 4">
    <name type="scientific">Aquatica leii</name>
    <dbReference type="NCBI Taxonomy" id="1421715"/>
    <lineage>
        <taxon>Eukaryota</taxon>
        <taxon>Metazoa</taxon>
        <taxon>Ecdysozoa</taxon>
        <taxon>Arthropoda</taxon>
        <taxon>Hexapoda</taxon>
        <taxon>Insecta</taxon>
        <taxon>Pterygota</taxon>
        <taxon>Neoptera</taxon>
        <taxon>Endopterygota</taxon>
        <taxon>Coleoptera</taxon>
        <taxon>Polyphaga</taxon>
        <taxon>Elateriformia</taxon>
        <taxon>Elateroidea</taxon>
        <taxon>Lampyridae</taxon>
        <taxon>Luciolinae</taxon>
        <taxon>Aquatica</taxon>
    </lineage>
</organism>
<evidence type="ECO:0000313" key="4">
    <source>
        <dbReference type="Proteomes" id="UP001353858"/>
    </source>
</evidence>
<name>A0AAN7PFZ4_9COLE</name>
<dbReference type="PROSITE" id="PS00383">
    <property type="entry name" value="TYR_PHOSPHATASE_1"/>
    <property type="match status" value="1"/>
</dbReference>
<dbReference type="AlphaFoldDB" id="A0AAN7PFZ4"/>
<comment type="caution">
    <text evidence="3">The sequence shown here is derived from an EMBL/GenBank/DDBJ whole genome shotgun (WGS) entry which is preliminary data.</text>
</comment>
<dbReference type="InterPro" id="IPR057023">
    <property type="entry name" value="PTP-SAK"/>
</dbReference>
<keyword evidence="4" id="KW-1185">Reference proteome</keyword>
<dbReference type="InterPro" id="IPR029021">
    <property type="entry name" value="Prot-tyrosine_phosphatase-like"/>
</dbReference>
<dbReference type="EMBL" id="JARPUR010000001">
    <property type="protein sequence ID" value="KAK4885159.1"/>
    <property type="molecule type" value="Genomic_DNA"/>
</dbReference>
<evidence type="ECO:0000256" key="1">
    <source>
        <dbReference type="ARBA" id="ARBA00022801"/>
    </source>
</evidence>
<evidence type="ECO:0000313" key="3">
    <source>
        <dbReference type="EMBL" id="KAK4885159.1"/>
    </source>
</evidence>
<dbReference type="SUPFAM" id="SSF52799">
    <property type="entry name" value="(Phosphotyrosine protein) phosphatases II"/>
    <property type="match status" value="1"/>
</dbReference>
<dbReference type="Pfam" id="PF22784">
    <property type="entry name" value="PTP-SAK"/>
    <property type="match status" value="1"/>
</dbReference>
<dbReference type="Gene3D" id="3.90.190.10">
    <property type="entry name" value="Protein tyrosine phosphatase superfamily"/>
    <property type="match status" value="1"/>
</dbReference>
<evidence type="ECO:0000259" key="2">
    <source>
        <dbReference type="PROSITE" id="PS50056"/>
    </source>
</evidence>
<gene>
    <name evidence="3" type="ORF">RN001_001430</name>
</gene>
<protein>
    <recommendedName>
        <fullName evidence="2">Tyrosine specific protein phosphatases domain-containing protein</fullName>
    </recommendedName>
</protein>
<dbReference type="InterPro" id="IPR050561">
    <property type="entry name" value="PTP"/>
</dbReference>
<dbReference type="GO" id="GO:0016791">
    <property type="term" value="F:phosphatase activity"/>
    <property type="evidence" value="ECO:0007669"/>
    <property type="project" value="UniProtKB-ARBA"/>
</dbReference>
<feature type="domain" description="Tyrosine specific protein phosphatases" evidence="2">
    <location>
        <begin position="67"/>
        <end position="120"/>
    </location>
</feature>
<accession>A0AAN7PFZ4</accession>
<dbReference type="Proteomes" id="UP001353858">
    <property type="component" value="Unassembled WGS sequence"/>
</dbReference>
<keyword evidence="1" id="KW-0378">Hydrolase</keyword>